<evidence type="ECO:0000313" key="2">
    <source>
        <dbReference type="EMBL" id="CAA9565255.1"/>
    </source>
</evidence>
<protein>
    <submittedName>
        <fullName evidence="2">Uncharacterized protein</fullName>
    </submittedName>
</protein>
<evidence type="ECO:0000256" key="1">
    <source>
        <dbReference type="SAM" id="MobiDB-lite"/>
    </source>
</evidence>
<accession>A0A6J4V2V3</accession>
<dbReference type="EMBL" id="CADCWF010000197">
    <property type="protein sequence ID" value="CAA9565255.1"/>
    <property type="molecule type" value="Genomic_DNA"/>
</dbReference>
<feature type="region of interest" description="Disordered" evidence="1">
    <location>
        <begin position="1"/>
        <end position="24"/>
    </location>
</feature>
<reference evidence="2" key="1">
    <citation type="submission" date="2020-02" db="EMBL/GenBank/DDBJ databases">
        <authorList>
            <person name="Meier V. D."/>
        </authorList>
    </citation>
    <scope>NUCLEOTIDE SEQUENCE</scope>
    <source>
        <strain evidence="2">AVDCRST_MAG59</strain>
    </source>
</reference>
<feature type="non-terminal residue" evidence="2">
    <location>
        <position position="1"/>
    </location>
</feature>
<sequence>AGQRPAADDPAGDRGDHRQKHLGVHRRVQCLRPAGSLGLPAQDGLSRSWRVRAGRGRRRVLRGPRQHVGRVLVSAALLAPAPSGHLAGEAAGLSRLLPDRPQRPASRKVAARCPCRRLGRV</sequence>
<organism evidence="2">
    <name type="scientific">uncultured Thermomicrobiales bacterium</name>
    <dbReference type="NCBI Taxonomy" id="1645740"/>
    <lineage>
        <taxon>Bacteria</taxon>
        <taxon>Pseudomonadati</taxon>
        <taxon>Thermomicrobiota</taxon>
        <taxon>Thermomicrobia</taxon>
        <taxon>Thermomicrobiales</taxon>
        <taxon>environmental samples</taxon>
    </lineage>
</organism>
<name>A0A6J4V2V3_9BACT</name>
<feature type="non-terminal residue" evidence="2">
    <location>
        <position position="121"/>
    </location>
</feature>
<proteinExistence type="predicted"/>
<gene>
    <name evidence="2" type="ORF">AVDCRST_MAG59-2950</name>
</gene>
<dbReference type="AlphaFoldDB" id="A0A6J4V2V3"/>